<keyword evidence="4" id="KW-1185">Reference proteome</keyword>
<dbReference type="EMBL" id="JACEIK010010906">
    <property type="protein sequence ID" value="MCE3215350.1"/>
    <property type="molecule type" value="Genomic_DNA"/>
</dbReference>
<dbReference type="Pfam" id="PF23037">
    <property type="entry name" value="KOWx_SPT5"/>
    <property type="match status" value="1"/>
</dbReference>
<proteinExistence type="predicted"/>
<reference evidence="3 4" key="1">
    <citation type="journal article" date="2021" name="BMC Genomics">
        <title>Datura genome reveals duplications of psychoactive alkaloid biosynthetic genes and high mutation rate following tissue culture.</title>
        <authorList>
            <person name="Rajewski A."/>
            <person name="Carter-House D."/>
            <person name="Stajich J."/>
            <person name="Litt A."/>
        </authorList>
    </citation>
    <scope>NUCLEOTIDE SEQUENCE [LARGE SCALE GENOMIC DNA]</scope>
    <source>
        <strain evidence="3">AR-01</strain>
    </source>
</reference>
<accession>A0ABS8WR08</accession>
<evidence type="ECO:0000259" key="1">
    <source>
        <dbReference type="Pfam" id="PF23037"/>
    </source>
</evidence>
<dbReference type="Pfam" id="PF23038">
    <property type="entry name" value="KOW6_SPT51-2"/>
    <property type="match status" value="1"/>
</dbReference>
<evidence type="ECO:0000313" key="3">
    <source>
        <dbReference type="EMBL" id="MCE3215350.1"/>
    </source>
</evidence>
<protein>
    <submittedName>
        <fullName evidence="3">Uncharacterized protein</fullName>
    </submittedName>
</protein>
<comment type="caution">
    <text evidence="3">The sequence shown here is derived from an EMBL/GenBank/DDBJ whole genome shotgun (WGS) entry which is preliminary data.</text>
</comment>
<dbReference type="InterPro" id="IPR057935">
    <property type="entry name" value="KOW_Spt5_6_plant"/>
</dbReference>
<gene>
    <name evidence="3" type="ORF">HAX54_002067</name>
</gene>
<sequence length="141" mass="15200">MSSDKSFGVIIRVDSEAFQVLKGVRDRPEVALVILREIIAKVEKKGNARDRLKNQLLVKDMLSNPCLKAYEVPTPVQPHMISSSSYIPGTAGRQAMTPGSGGLDMMSPDGSCSIALGSRGNGDTIIAHPTEIEIIVAKMYD</sequence>
<name>A0ABS8WR08_DATST</name>
<evidence type="ECO:0000313" key="4">
    <source>
        <dbReference type="Proteomes" id="UP000823775"/>
    </source>
</evidence>
<feature type="domain" description="Spt5 KOW" evidence="2">
    <location>
        <begin position="107"/>
        <end position="133"/>
    </location>
</feature>
<dbReference type="InterPro" id="IPR057936">
    <property type="entry name" value="KOWx_Spt5"/>
</dbReference>
<feature type="domain" description="Spt5 KOWx" evidence="1">
    <location>
        <begin position="4"/>
        <end position="38"/>
    </location>
</feature>
<organism evidence="3 4">
    <name type="scientific">Datura stramonium</name>
    <name type="common">Jimsonweed</name>
    <name type="synonym">Common thornapple</name>
    <dbReference type="NCBI Taxonomy" id="4076"/>
    <lineage>
        <taxon>Eukaryota</taxon>
        <taxon>Viridiplantae</taxon>
        <taxon>Streptophyta</taxon>
        <taxon>Embryophyta</taxon>
        <taxon>Tracheophyta</taxon>
        <taxon>Spermatophyta</taxon>
        <taxon>Magnoliopsida</taxon>
        <taxon>eudicotyledons</taxon>
        <taxon>Gunneridae</taxon>
        <taxon>Pentapetalae</taxon>
        <taxon>asterids</taxon>
        <taxon>lamiids</taxon>
        <taxon>Solanales</taxon>
        <taxon>Solanaceae</taxon>
        <taxon>Solanoideae</taxon>
        <taxon>Datureae</taxon>
        <taxon>Datura</taxon>
    </lineage>
</organism>
<dbReference type="Proteomes" id="UP000823775">
    <property type="component" value="Unassembled WGS sequence"/>
</dbReference>
<evidence type="ECO:0000259" key="2">
    <source>
        <dbReference type="Pfam" id="PF23038"/>
    </source>
</evidence>